<evidence type="ECO:0000313" key="1">
    <source>
        <dbReference type="EMBL" id="MDG3004057.1"/>
    </source>
</evidence>
<name>A0ABT6F8Z1_9BACT</name>
<evidence type="ECO:0000313" key="2">
    <source>
        <dbReference type="Proteomes" id="UP001216907"/>
    </source>
</evidence>
<proteinExistence type="predicted"/>
<dbReference type="Gene3D" id="3.20.20.370">
    <property type="entry name" value="Glycoside hydrolase/deacetylase"/>
    <property type="match status" value="1"/>
</dbReference>
<keyword evidence="2" id="KW-1185">Reference proteome</keyword>
<sequence>MSEILGPRPAALPFLLWKTPPGLETILAQEGVAFEVVRDAHPFAFRGGRFVLFDGRSEPAAAMRSLLTSAHVAIDVDFLRKGESVDPFQALIDDKPMRGAWEVRGWTLRERVSRHPKAWIRERLIEQLRDVVAAHDGVWMRLAPFPHPFRSAFNLRVDLDEPVAEDYFRFALGRNLLNDCCTHFVNTNAYSGEREVLADLAGRDAQSHGHYHYVYRDPEANLRNLERADRILRGRGFDVEGFAAPHGRWNPSLDDALESLGYSYSSDFQLGYDDLPSFPWKDGRFSRVLQVPVHPICEGLFLDAGASGGRCVAEHLAAVVAEKIEAGEPAFVYGHPERRLGRMPEVPLALAATLDRYPLVWRTTLTEMARWWRWRAARKWLAIPRGPDRFEVQFEDWDADYPLALEIQRGEFRCLMPLTGPRTILDLASLAYDRRPTPARRFVRPPTPDRRPATFKQLVRRAIDWETVTPIEEISQATLAGRVKKGLRRWKLQRTGTD</sequence>
<dbReference type="RefSeq" id="WP_277860419.1">
    <property type="nucleotide sequence ID" value="NZ_JARRAG010000002.1"/>
</dbReference>
<comment type="caution">
    <text evidence="1">The sequence shown here is derived from an EMBL/GenBank/DDBJ whole genome shotgun (WGS) entry which is preliminary data.</text>
</comment>
<organism evidence="1 2">
    <name type="scientific">Paludisphaera mucosa</name>
    <dbReference type="NCBI Taxonomy" id="3030827"/>
    <lineage>
        <taxon>Bacteria</taxon>
        <taxon>Pseudomonadati</taxon>
        <taxon>Planctomycetota</taxon>
        <taxon>Planctomycetia</taxon>
        <taxon>Isosphaerales</taxon>
        <taxon>Isosphaeraceae</taxon>
        <taxon>Paludisphaera</taxon>
    </lineage>
</organism>
<reference evidence="1 2" key="1">
    <citation type="submission" date="2023-03" db="EMBL/GenBank/DDBJ databases">
        <title>Paludisphaera mucosa sp. nov. a novel planctomycete from northern fen.</title>
        <authorList>
            <person name="Ivanova A."/>
        </authorList>
    </citation>
    <scope>NUCLEOTIDE SEQUENCE [LARGE SCALE GENOMIC DNA]</scope>
    <source>
        <strain evidence="1 2">Pla2</strain>
    </source>
</reference>
<dbReference type="EMBL" id="JARRAG010000002">
    <property type="protein sequence ID" value="MDG3004057.1"/>
    <property type="molecule type" value="Genomic_DNA"/>
</dbReference>
<dbReference type="SUPFAM" id="SSF88713">
    <property type="entry name" value="Glycoside hydrolase/deacetylase"/>
    <property type="match status" value="1"/>
</dbReference>
<protein>
    <submittedName>
        <fullName evidence="1">Uncharacterized protein</fullName>
    </submittedName>
</protein>
<accession>A0ABT6F8Z1</accession>
<gene>
    <name evidence="1" type="ORF">PZE19_09755</name>
</gene>
<dbReference type="Proteomes" id="UP001216907">
    <property type="component" value="Unassembled WGS sequence"/>
</dbReference>
<dbReference type="InterPro" id="IPR011330">
    <property type="entry name" value="Glyco_hydro/deAcase_b/a-brl"/>
</dbReference>